<evidence type="ECO:0000313" key="1">
    <source>
        <dbReference type="EMBL" id="ABC27181.1"/>
    </source>
</evidence>
<dbReference type="Proteomes" id="UP000000238">
    <property type="component" value="Chromosome"/>
</dbReference>
<sequence>MSDAIATDQLEQDIEQTLRLHFTAAHARVPQVYAEHMSSTKAILRRHWTHRRDIPADLLSLPRGLVRVAGKLIRRNKAAVQTELSGKEQAMLRIITEELLQLPVLQNKIQRLMERHIPELQECGELMRQPHMQHHQHEIQSFLSQRMQSLSGPREGGRDLLVFLLIGALGKSLGGQATFGSAIATGSAMASSLYLAQQSWWGALWVQWAGAPAWVTWSGAAAGVVAAIAIAPLLAPVSEIAVNRLRGERYLHRLVDQVQENALASKADALDAAGLLASYAQLAPDLLALLRSIRP</sequence>
<gene>
    <name evidence="1" type="ordered locus">HCH_00268</name>
</gene>
<protein>
    <submittedName>
        <fullName evidence="1">Uncharacterized protein</fullName>
    </submittedName>
</protein>
<name>Q2SQ93_HAHCH</name>
<keyword evidence="2" id="KW-1185">Reference proteome</keyword>
<proteinExistence type="predicted"/>
<dbReference type="eggNOG" id="ENOG5033XMG">
    <property type="taxonomic scope" value="Bacteria"/>
</dbReference>
<dbReference type="AlphaFoldDB" id="Q2SQ93"/>
<reference evidence="1 2" key="1">
    <citation type="journal article" date="2005" name="Nucleic Acids Res.">
        <title>Genomic blueprint of Hahella chejuensis, a marine microbe producing an algicidal agent.</title>
        <authorList>
            <person name="Jeong H."/>
            <person name="Yim J.H."/>
            <person name="Lee C."/>
            <person name="Choi S.-H."/>
            <person name="Park Y.K."/>
            <person name="Yoon S.H."/>
            <person name="Hur C.-G."/>
            <person name="Kang H.-Y."/>
            <person name="Kim D."/>
            <person name="Lee H.H."/>
            <person name="Park K.H."/>
            <person name="Park S.-H."/>
            <person name="Park H.-S."/>
            <person name="Lee H.K."/>
            <person name="Oh T.K."/>
            <person name="Kim J.F."/>
        </authorList>
    </citation>
    <scope>NUCLEOTIDE SEQUENCE [LARGE SCALE GENOMIC DNA]</scope>
    <source>
        <strain evidence="1 2">KCTC 2396</strain>
    </source>
</reference>
<dbReference type="EMBL" id="CP000155">
    <property type="protein sequence ID" value="ABC27181.1"/>
    <property type="molecule type" value="Genomic_DNA"/>
</dbReference>
<dbReference type="KEGG" id="hch:HCH_00268"/>
<accession>Q2SQ93</accession>
<organism evidence="1 2">
    <name type="scientific">Hahella chejuensis (strain KCTC 2396)</name>
    <dbReference type="NCBI Taxonomy" id="349521"/>
    <lineage>
        <taxon>Bacteria</taxon>
        <taxon>Pseudomonadati</taxon>
        <taxon>Pseudomonadota</taxon>
        <taxon>Gammaproteobacteria</taxon>
        <taxon>Oceanospirillales</taxon>
        <taxon>Hahellaceae</taxon>
        <taxon>Hahella</taxon>
    </lineage>
</organism>
<evidence type="ECO:0000313" key="2">
    <source>
        <dbReference type="Proteomes" id="UP000000238"/>
    </source>
</evidence>
<dbReference type="HOGENOM" id="CLU_942550_0_0_6"/>